<feature type="transmembrane region" description="Helical" evidence="2">
    <location>
        <begin position="64"/>
        <end position="85"/>
    </location>
</feature>
<reference evidence="4" key="1">
    <citation type="journal article" date="2019" name="Int. J. Syst. Evol. Microbiol.">
        <title>The Global Catalogue of Microorganisms (GCM) 10K type strain sequencing project: providing services to taxonomists for standard genome sequencing and annotation.</title>
        <authorList>
            <consortium name="The Broad Institute Genomics Platform"/>
            <consortium name="The Broad Institute Genome Sequencing Center for Infectious Disease"/>
            <person name="Wu L."/>
            <person name="Ma J."/>
        </authorList>
    </citation>
    <scope>NUCLEOTIDE SEQUENCE [LARGE SCALE GENOMIC DNA]</scope>
    <source>
        <strain evidence="4">CCM 8702</strain>
    </source>
</reference>
<evidence type="ECO:0000313" key="3">
    <source>
        <dbReference type="EMBL" id="GGH85775.1"/>
    </source>
</evidence>
<feature type="transmembrane region" description="Helical" evidence="2">
    <location>
        <begin position="97"/>
        <end position="119"/>
    </location>
</feature>
<feature type="compositionally biased region" description="Polar residues" evidence="1">
    <location>
        <begin position="234"/>
        <end position="243"/>
    </location>
</feature>
<evidence type="ECO:0000256" key="1">
    <source>
        <dbReference type="SAM" id="MobiDB-lite"/>
    </source>
</evidence>
<feature type="transmembrane region" description="Helical" evidence="2">
    <location>
        <begin position="144"/>
        <end position="164"/>
    </location>
</feature>
<dbReference type="InterPro" id="IPR025495">
    <property type="entry name" value="DUF4386"/>
</dbReference>
<organism evidence="3 4">
    <name type="scientific">Saccharibacillus endophyticus</name>
    <dbReference type="NCBI Taxonomy" id="2060666"/>
    <lineage>
        <taxon>Bacteria</taxon>
        <taxon>Bacillati</taxon>
        <taxon>Bacillota</taxon>
        <taxon>Bacilli</taxon>
        <taxon>Bacillales</taxon>
        <taxon>Paenibacillaceae</taxon>
        <taxon>Saccharibacillus</taxon>
    </lineage>
</organism>
<evidence type="ECO:0000313" key="4">
    <source>
        <dbReference type="Proteomes" id="UP000605427"/>
    </source>
</evidence>
<protein>
    <submittedName>
        <fullName evidence="3">DUF4386 domain-containing protein</fullName>
    </submittedName>
</protein>
<sequence length="254" mass="27199">MNVRTPKNDTPRSAAIASGVSLLVMAAAAAYSYGFVHDRLIVPDDSAATAANLGTFSALFRTGILGWLLIIVCDVIAAWGLYRFFESVNRSLSLLSGWMRLAYTAILGIAVAFLALALLSAEHMTPNDALAAESIWLSLRVFDFVWSVGLVIFGLHLWITGMLIFQAPTAPRWVGVLLQAAALSYLGVHLYKIAVPEMSLWFSTLKAVLSVPMALGELSLAFWLLLKGGRAAPQPSSIPSDSANAELKASESAS</sequence>
<feature type="region of interest" description="Disordered" evidence="1">
    <location>
        <begin position="232"/>
        <end position="254"/>
    </location>
</feature>
<dbReference type="Pfam" id="PF14329">
    <property type="entry name" value="DUF4386"/>
    <property type="match status" value="1"/>
</dbReference>
<keyword evidence="2" id="KW-1133">Transmembrane helix</keyword>
<dbReference type="Proteomes" id="UP000605427">
    <property type="component" value="Unassembled WGS sequence"/>
</dbReference>
<dbReference type="EMBL" id="BMDD01000006">
    <property type="protein sequence ID" value="GGH85775.1"/>
    <property type="molecule type" value="Genomic_DNA"/>
</dbReference>
<proteinExistence type="predicted"/>
<accession>A0ABQ2A458</accession>
<evidence type="ECO:0000256" key="2">
    <source>
        <dbReference type="SAM" id="Phobius"/>
    </source>
</evidence>
<keyword evidence="2" id="KW-0472">Membrane</keyword>
<keyword evidence="4" id="KW-1185">Reference proteome</keyword>
<comment type="caution">
    <text evidence="3">The sequence shown here is derived from an EMBL/GenBank/DDBJ whole genome shotgun (WGS) entry which is preliminary data.</text>
</comment>
<name>A0ABQ2A458_9BACL</name>
<keyword evidence="2" id="KW-0812">Transmembrane</keyword>
<feature type="transmembrane region" description="Helical" evidence="2">
    <location>
        <begin position="207"/>
        <end position="226"/>
    </location>
</feature>
<dbReference type="RefSeq" id="WP_172246741.1">
    <property type="nucleotide sequence ID" value="NZ_BMDD01000006.1"/>
</dbReference>
<feature type="transmembrane region" description="Helical" evidence="2">
    <location>
        <begin position="176"/>
        <end position="195"/>
    </location>
</feature>
<gene>
    <name evidence="3" type="ORF">GCM10007362_43990</name>
</gene>